<protein>
    <submittedName>
        <fullName evidence="3">LysM peptidoglycan-binding domain-containing protein</fullName>
    </submittedName>
</protein>
<dbReference type="Gene3D" id="1.10.530.10">
    <property type="match status" value="1"/>
</dbReference>
<dbReference type="PANTHER" id="PTHR33734">
    <property type="entry name" value="LYSM DOMAIN-CONTAINING GPI-ANCHORED PROTEIN 2"/>
    <property type="match status" value="1"/>
</dbReference>
<dbReference type="Proteomes" id="UP001209885">
    <property type="component" value="Unassembled WGS sequence"/>
</dbReference>
<organism evidence="3 4">
    <name type="scientific">Mangrovivirga halotolerans</name>
    <dbReference type="NCBI Taxonomy" id="2993936"/>
    <lineage>
        <taxon>Bacteria</taxon>
        <taxon>Pseudomonadati</taxon>
        <taxon>Bacteroidota</taxon>
        <taxon>Cytophagia</taxon>
        <taxon>Cytophagales</taxon>
        <taxon>Mangrovivirgaceae</taxon>
        <taxon>Mangrovivirga</taxon>
    </lineage>
</organism>
<dbReference type="SMART" id="SM00257">
    <property type="entry name" value="LysM"/>
    <property type="match status" value="3"/>
</dbReference>
<feature type="domain" description="LysM" evidence="2">
    <location>
        <begin position="727"/>
        <end position="770"/>
    </location>
</feature>
<dbReference type="InterPro" id="IPR018392">
    <property type="entry name" value="LysM"/>
</dbReference>
<dbReference type="CDD" id="cd00118">
    <property type="entry name" value="LysM"/>
    <property type="match status" value="3"/>
</dbReference>
<keyword evidence="4" id="KW-1185">Reference proteome</keyword>
<evidence type="ECO:0000259" key="2">
    <source>
        <dbReference type="PROSITE" id="PS51782"/>
    </source>
</evidence>
<name>A0ABT3RU34_9BACT</name>
<dbReference type="CDD" id="cd16894">
    <property type="entry name" value="MltD-like"/>
    <property type="match status" value="1"/>
</dbReference>
<dbReference type="PANTHER" id="PTHR33734:SF22">
    <property type="entry name" value="MEMBRANE-BOUND LYTIC MUREIN TRANSGLYCOSYLASE D"/>
    <property type="match status" value="1"/>
</dbReference>
<feature type="domain" description="LysM" evidence="2">
    <location>
        <begin position="350"/>
        <end position="396"/>
    </location>
</feature>
<accession>A0ABT3RU34</accession>
<dbReference type="PROSITE" id="PS51782">
    <property type="entry name" value="LYSM"/>
    <property type="match status" value="4"/>
</dbReference>
<feature type="domain" description="LysM" evidence="2">
    <location>
        <begin position="296"/>
        <end position="340"/>
    </location>
</feature>
<feature type="compositionally biased region" description="Basic and acidic residues" evidence="1">
    <location>
        <begin position="606"/>
        <end position="622"/>
    </location>
</feature>
<evidence type="ECO:0000313" key="4">
    <source>
        <dbReference type="Proteomes" id="UP001209885"/>
    </source>
</evidence>
<dbReference type="Pfam" id="PF01464">
    <property type="entry name" value="SLT"/>
    <property type="match status" value="1"/>
</dbReference>
<evidence type="ECO:0000313" key="3">
    <source>
        <dbReference type="EMBL" id="MCX2745140.1"/>
    </source>
</evidence>
<dbReference type="SUPFAM" id="SSF54106">
    <property type="entry name" value="LysM domain"/>
    <property type="match status" value="2"/>
</dbReference>
<sequence length="774" mass="88396">MPEVIHFADLKLKLSNKLQKEIQAEVDNLTRYPKYFNIKVDRALMYFPLIERVFREQKLPEDFKYLVLQESALIGDAVSSSNAVGYWQFKDFTGLEVGLKIDRRIDERMHIVRASEGAAKYLKTNNAFFDNWLYALQAYQMGRGGAEKVVDKREYGAKKMNLDADLYWYVKKFLAHKIAFEYGIKERMQPANDLVLVEYYDGAGLDLSDVSKKLKVSEEQLTTYNKWLRRGNIPDDKKLALLVPVSKDQAKYYIKGERLGVPEPTVITASNKIKSKRRLDPVVGIVPARLKVNGREAIVAESGDTFEWLAVHAAIPLNRFLRYNDIDGDEKIKNGQIFYTERKKGRANVHYHTLKNDESLWEVSQKYGIRLKSLLRKNRLDGQNDINVKPGLIVWLRDKRPKDEPYKYKQTQDLIPVEDTNKTILAKKDEPTDDFSGPLSVNESGKLAVNENDKSIDEDNFVKSENISFDKPENQNDTNQQNVTQQVAGNSKNIEAGKILEFNQNSKEAEVEEVEESQVTREIVLTDEPNLTSDSTIQEKREIATNKDEVDLPVKNSIPTSTEEVSHSINKEIPVIAVDSLQPKVVVNEDGLDVISYGSNPMNRSEQNEEQIKNDSRATEEKDFDLLENGKSETNKITEEDKHDIESKIIHSVVKGETYYSISRKYDVTVGELLRKNSLSIDSVLSIGQELKIPLGGESIDSDLIEARAYKKMDNSKKDNPSMSGYEVYIVKKGDSLYKIARENDVTIQQVMDWNGKTDFDISEGEELKIKKVK</sequence>
<dbReference type="InterPro" id="IPR008258">
    <property type="entry name" value="Transglycosylase_SLT_dom_1"/>
</dbReference>
<evidence type="ECO:0000256" key="1">
    <source>
        <dbReference type="SAM" id="MobiDB-lite"/>
    </source>
</evidence>
<gene>
    <name evidence="3" type="ORF">OO013_14770</name>
</gene>
<dbReference type="Pfam" id="PF01476">
    <property type="entry name" value="LysM"/>
    <property type="match status" value="3"/>
</dbReference>
<proteinExistence type="predicted"/>
<comment type="caution">
    <text evidence="3">The sequence shown here is derived from an EMBL/GenBank/DDBJ whole genome shotgun (WGS) entry which is preliminary data.</text>
</comment>
<dbReference type="SUPFAM" id="SSF53955">
    <property type="entry name" value="Lysozyme-like"/>
    <property type="match status" value="1"/>
</dbReference>
<dbReference type="InterPro" id="IPR036779">
    <property type="entry name" value="LysM_dom_sf"/>
</dbReference>
<dbReference type="InterPro" id="IPR023346">
    <property type="entry name" value="Lysozyme-like_dom_sf"/>
</dbReference>
<dbReference type="RefSeq" id="WP_266057690.1">
    <property type="nucleotide sequence ID" value="NZ_JAPFQN010000008.1"/>
</dbReference>
<feature type="region of interest" description="Disordered" evidence="1">
    <location>
        <begin position="598"/>
        <end position="622"/>
    </location>
</feature>
<dbReference type="Gene3D" id="3.10.350.10">
    <property type="entry name" value="LysM domain"/>
    <property type="match status" value="2"/>
</dbReference>
<feature type="domain" description="LysM" evidence="2">
    <location>
        <begin position="649"/>
        <end position="693"/>
    </location>
</feature>
<reference evidence="3 4" key="1">
    <citation type="submission" date="2022-11" db="EMBL/GenBank/DDBJ databases">
        <title>The characterization of three novel Bacteroidetes species and genomic analysis of their roles in tidal elemental geochemical cycles.</title>
        <authorList>
            <person name="Ma K."/>
        </authorList>
    </citation>
    <scope>NUCLEOTIDE SEQUENCE [LARGE SCALE GENOMIC DNA]</scope>
    <source>
        <strain evidence="3 4">M17</strain>
    </source>
</reference>
<dbReference type="EMBL" id="JAPFQN010000008">
    <property type="protein sequence ID" value="MCX2745140.1"/>
    <property type="molecule type" value="Genomic_DNA"/>
</dbReference>